<organism evidence="3 4">
    <name type="scientific">Glutinoglossum americanum</name>
    <dbReference type="NCBI Taxonomy" id="1670608"/>
    <lineage>
        <taxon>Eukaryota</taxon>
        <taxon>Fungi</taxon>
        <taxon>Dikarya</taxon>
        <taxon>Ascomycota</taxon>
        <taxon>Pezizomycotina</taxon>
        <taxon>Geoglossomycetes</taxon>
        <taxon>Geoglossales</taxon>
        <taxon>Geoglossaceae</taxon>
        <taxon>Glutinoglossum</taxon>
    </lineage>
</organism>
<dbReference type="SUPFAM" id="SSF54160">
    <property type="entry name" value="Chromo domain-like"/>
    <property type="match status" value="1"/>
</dbReference>
<feature type="region of interest" description="Disordered" evidence="2">
    <location>
        <begin position="298"/>
        <end position="322"/>
    </location>
</feature>
<evidence type="ECO:0000313" key="3">
    <source>
        <dbReference type="EMBL" id="KAH0536328.1"/>
    </source>
</evidence>
<dbReference type="OrthoDB" id="5307280at2759"/>
<sequence>MASLTIIPYNPIQANNSHRPRAKDVFKPINDHGRELRIKPSILPVDTRQPQAIVLADGAGGLTTKDSDSISGDHLSENNDIQIEVDNIFAEADTESKVGSAEVQDSDAEFGTGLKDIEIICHPLKRKAKTGRQGSKDNLLVIPDSGIENESDSESEDGLLWKKRKVGYSLVGRQVPWLRMIDETDDEADDAKFEIGPTRVRAGDTQSENDGVAIEIGDGEGNEQSHLRPAASSAHHSDFVKPQSFARVGGNGEWGIHGITGKEVIEGKVYYCVDWEPTMVPLDELWGVERLVREFEAKEQARRRKRGNTQKRKHRGRHREHK</sequence>
<accession>A0A9P8I4K8</accession>
<evidence type="ECO:0000256" key="2">
    <source>
        <dbReference type="SAM" id="MobiDB-lite"/>
    </source>
</evidence>
<comment type="subunit">
    <text evidence="1">Component of the NuA4 histone acetyltransferase complex.</text>
</comment>
<dbReference type="Proteomes" id="UP000698800">
    <property type="component" value="Unassembled WGS sequence"/>
</dbReference>
<feature type="compositionally biased region" description="Basic residues" evidence="2">
    <location>
        <begin position="301"/>
        <end position="322"/>
    </location>
</feature>
<evidence type="ECO:0000256" key="1">
    <source>
        <dbReference type="ARBA" id="ARBA00011353"/>
    </source>
</evidence>
<reference evidence="3" key="1">
    <citation type="submission" date="2021-03" db="EMBL/GenBank/DDBJ databases">
        <title>Comparative genomics and phylogenomic investigation of the class Geoglossomycetes provide insights into ecological specialization and systematics.</title>
        <authorList>
            <person name="Melie T."/>
            <person name="Pirro S."/>
            <person name="Miller A.N."/>
            <person name="Quandt A."/>
        </authorList>
    </citation>
    <scope>NUCLEOTIDE SEQUENCE</scope>
    <source>
        <strain evidence="3">GBOQ0MN5Z8</strain>
    </source>
</reference>
<proteinExistence type="predicted"/>
<name>A0A9P8I4K8_9PEZI</name>
<gene>
    <name evidence="3" type="ORF">FGG08_006782</name>
</gene>
<comment type="caution">
    <text evidence="3">The sequence shown here is derived from an EMBL/GenBank/DDBJ whole genome shotgun (WGS) entry which is preliminary data.</text>
</comment>
<feature type="region of interest" description="Disordered" evidence="2">
    <location>
        <begin position="217"/>
        <end position="238"/>
    </location>
</feature>
<protein>
    <submittedName>
        <fullName evidence="3">Uncharacterized protein</fullName>
    </submittedName>
</protein>
<keyword evidence="4" id="KW-1185">Reference proteome</keyword>
<dbReference type="InterPro" id="IPR016197">
    <property type="entry name" value="Chromo-like_dom_sf"/>
</dbReference>
<dbReference type="EMBL" id="JAGHQL010000213">
    <property type="protein sequence ID" value="KAH0536328.1"/>
    <property type="molecule type" value="Genomic_DNA"/>
</dbReference>
<dbReference type="AlphaFoldDB" id="A0A9P8I4K8"/>
<evidence type="ECO:0000313" key="4">
    <source>
        <dbReference type="Proteomes" id="UP000698800"/>
    </source>
</evidence>